<proteinExistence type="predicted"/>
<feature type="transmembrane region" description="Helical" evidence="1">
    <location>
        <begin position="105"/>
        <end position="125"/>
    </location>
</feature>
<protein>
    <submittedName>
        <fullName evidence="2">Uncharacterized protein</fullName>
    </submittedName>
</protein>
<organism evidence="2 3">
    <name type="scientific">Paramaledivibacter caminithermalis (strain DSM 15212 / CIP 107654 / DViRD3)</name>
    <name type="common">Clostridium caminithermale</name>
    <dbReference type="NCBI Taxonomy" id="1121301"/>
    <lineage>
        <taxon>Bacteria</taxon>
        <taxon>Bacillati</taxon>
        <taxon>Bacillota</taxon>
        <taxon>Clostridia</taxon>
        <taxon>Peptostreptococcales</taxon>
        <taxon>Caminicellaceae</taxon>
        <taxon>Paramaledivibacter</taxon>
    </lineage>
</organism>
<dbReference type="Proteomes" id="UP000184465">
    <property type="component" value="Unassembled WGS sequence"/>
</dbReference>
<keyword evidence="1" id="KW-0812">Transmembrane</keyword>
<dbReference type="RefSeq" id="WP_073153633.1">
    <property type="nucleotide sequence ID" value="NZ_FRAG01000103.1"/>
</dbReference>
<evidence type="ECO:0000256" key="1">
    <source>
        <dbReference type="SAM" id="Phobius"/>
    </source>
</evidence>
<reference evidence="2 3" key="1">
    <citation type="submission" date="2016-11" db="EMBL/GenBank/DDBJ databases">
        <authorList>
            <person name="Jaros S."/>
            <person name="Januszkiewicz K."/>
            <person name="Wedrychowicz H."/>
        </authorList>
    </citation>
    <scope>NUCLEOTIDE SEQUENCE [LARGE SCALE GENOMIC DNA]</scope>
    <source>
        <strain evidence="2 3">DSM 15212</strain>
    </source>
</reference>
<keyword evidence="3" id="KW-1185">Reference proteome</keyword>
<feature type="transmembrane region" description="Helical" evidence="1">
    <location>
        <begin position="272"/>
        <end position="293"/>
    </location>
</feature>
<name>A0A1M6TRI5_PARC5</name>
<keyword evidence="1" id="KW-0472">Membrane</keyword>
<accession>A0A1M6TRI5</accession>
<feature type="transmembrane region" description="Helical" evidence="1">
    <location>
        <begin position="25"/>
        <end position="45"/>
    </location>
</feature>
<keyword evidence="1" id="KW-1133">Transmembrane helix</keyword>
<sequence>MTFINNILTGYKLLYEKFISNLSCTDYICILFTLIGLNILIYLVFQKILERHKKRKYLIRRKNFNIEKYLTEIFSKNKFIEKLVIKIAYKISIYNTKNFRKNKEYASIIFSLSILMLSISMPTILKIADDVWYVALVYLIILIAFISLTIYFFSMKAKTKFTNELPKCFRLINSRYIDTDDILKAIDLTIDDVNNAVKRELIRIHDALKFHSQKEVKDTFDFIDSIYKDRYLTILLNLIYQGYYKGGKEGIKEEFEETTEEILIDLEHQKDLAMVTRAFIGLSLTYPIILLGAKKFNERALGNESIIFYNTPLAKGFEISIYMLILILIGILCFEERAV</sequence>
<feature type="transmembrane region" description="Helical" evidence="1">
    <location>
        <begin position="313"/>
        <end position="334"/>
    </location>
</feature>
<gene>
    <name evidence="2" type="ORF">SAMN02745912_03768</name>
</gene>
<evidence type="ECO:0000313" key="2">
    <source>
        <dbReference type="EMBL" id="SHK59448.1"/>
    </source>
</evidence>
<dbReference type="EMBL" id="FRAG01000103">
    <property type="protein sequence ID" value="SHK59448.1"/>
    <property type="molecule type" value="Genomic_DNA"/>
</dbReference>
<dbReference type="AlphaFoldDB" id="A0A1M6TRI5"/>
<dbReference type="OrthoDB" id="9944495at2"/>
<feature type="transmembrane region" description="Helical" evidence="1">
    <location>
        <begin position="131"/>
        <end position="153"/>
    </location>
</feature>
<dbReference type="STRING" id="1121301.SAMN02745912_03768"/>
<evidence type="ECO:0000313" key="3">
    <source>
        <dbReference type="Proteomes" id="UP000184465"/>
    </source>
</evidence>